<name>A0A3F3HD07_9LACO</name>
<keyword evidence="3" id="KW-1185">Reference proteome</keyword>
<gene>
    <name evidence="2" type="ORF">FTRO_0020960</name>
    <name evidence="1" type="ORF">R53137_KAKDMLNK_00619</name>
</gene>
<sequence>MITTFELNNIIGRQVSFKDCDPREKLVKVIGNFYHYDLASGTNVVPEETYVIKRAEGNVLILQKK</sequence>
<protein>
    <submittedName>
        <fullName evidence="1">HicB family (HicB)</fullName>
    </submittedName>
</protein>
<evidence type="ECO:0000313" key="2">
    <source>
        <dbReference type="EMBL" id="GAP03929.1"/>
    </source>
</evidence>
<proteinExistence type="predicted"/>
<dbReference type="EMBL" id="CAUZLT010000002">
    <property type="protein sequence ID" value="CAK1236789.1"/>
    <property type="molecule type" value="Genomic_DNA"/>
</dbReference>
<reference evidence="2" key="1">
    <citation type="journal article" date="2015" name="BMC Genomics">
        <title>Comparative genomics of Fructobacillus spp. and Leuconostoc spp. reveals niche-specific evolution of Fructobacillus spp.</title>
        <authorList>
            <person name="Endo A."/>
            <person name="Tanizawa Y."/>
            <person name="Tanaka N."/>
            <person name="Maeno S."/>
            <person name="Kumar H."/>
            <person name="Shiwa Y."/>
            <person name="Okada S."/>
            <person name="Yoshikawa H."/>
            <person name="Dicks L."/>
            <person name="Nakagawa J."/>
            <person name="Arita M."/>
        </authorList>
    </citation>
    <scope>NUCLEOTIDE SEQUENCE [LARGE SCALE GENOMIC DNA]</scope>
    <source>
        <strain evidence="2">F214-1</strain>
    </source>
</reference>
<reference evidence="1 3" key="2">
    <citation type="submission" date="2023-10" db="EMBL/GenBank/DDBJ databases">
        <authorList>
            <person name="Botero Cardona J."/>
        </authorList>
    </citation>
    <scope>NUCLEOTIDE SEQUENCE [LARGE SCALE GENOMIC DNA]</scope>
    <source>
        <strain evidence="1 3">R-53137</strain>
    </source>
</reference>
<dbReference type="STRING" id="709323.GCA_001047135_00473"/>
<organism evidence="2">
    <name type="scientific">Fructobacillus tropaeoli</name>
    <dbReference type="NCBI Taxonomy" id="709323"/>
    <lineage>
        <taxon>Bacteria</taxon>
        <taxon>Bacillati</taxon>
        <taxon>Bacillota</taxon>
        <taxon>Bacilli</taxon>
        <taxon>Lactobacillales</taxon>
        <taxon>Lactobacillaceae</taxon>
        <taxon>Fructobacillus</taxon>
    </lineage>
</organism>
<evidence type="ECO:0000313" key="3">
    <source>
        <dbReference type="Proteomes" id="UP001314262"/>
    </source>
</evidence>
<dbReference type="Proteomes" id="UP001314262">
    <property type="component" value="Unassembled WGS sequence"/>
</dbReference>
<evidence type="ECO:0000313" key="1">
    <source>
        <dbReference type="EMBL" id="CAK1236789.1"/>
    </source>
</evidence>
<dbReference type="AlphaFoldDB" id="A0A3F3HD07"/>
<dbReference type="Proteomes" id="UP000064514">
    <property type="component" value="Unassembled WGS sequence"/>
</dbReference>
<dbReference type="EMBL" id="DF968079">
    <property type="protein sequence ID" value="GAP03929.1"/>
    <property type="molecule type" value="Genomic_DNA"/>
</dbReference>
<dbReference type="RefSeq" id="WP_047974476.1">
    <property type="nucleotide sequence ID" value="NZ_BOJU01000001.1"/>
</dbReference>
<accession>A0A3F3HD07</accession>